<comment type="caution">
    <text evidence="4">The sequence shown here is derived from an EMBL/GenBank/DDBJ whole genome shotgun (WGS) entry which is preliminary data.</text>
</comment>
<dbReference type="PANTHER" id="PTHR46116:SF39">
    <property type="entry name" value="BACULOVIRAL IAP REPEAT-CONTAINING PROTEIN 6"/>
    <property type="match status" value="1"/>
</dbReference>
<keyword evidence="1" id="KW-0808">Transferase</keyword>
<name>A0A8S3CVG7_9BILA</name>
<dbReference type="PANTHER" id="PTHR46116">
    <property type="entry name" value="(E3-INDEPENDENT) E2 UBIQUITIN-CONJUGATING ENZYME"/>
    <property type="match status" value="1"/>
</dbReference>
<evidence type="ECO:0000256" key="3">
    <source>
        <dbReference type="SAM" id="MobiDB-lite"/>
    </source>
</evidence>
<dbReference type="Gene3D" id="3.10.110.10">
    <property type="entry name" value="Ubiquitin Conjugating Enzyme"/>
    <property type="match status" value="1"/>
</dbReference>
<organism evidence="4 5">
    <name type="scientific">Rotaria magnacalcarata</name>
    <dbReference type="NCBI Taxonomy" id="392030"/>
    <lineage>
        <taxon>Eukaryota</taxon>
        <taxon>Metazoa</taxon>
        <taxon>Spiralia</taxon>
        <taxon>Gnathifera</taxon>
        <taxon>Rotifera</taxon>
        <taxon>Eurotatoria</taxon>
        <taxon>Bdelloidea</taxon>
        <taxon>Philodinida</taxon>
        <taxon>Philodinidae</taxon>
        <taxon>Rotaria</taxon>
    </lineage>
</organism>
<feature type="non-terminal residue" evidence="4">
    <location>
        <position position="1"/>
    </location>
</feature>
<protein>
    <submittedName>
        <fullName evidence="4">Uncharacterized protein</fullName>
    </submittedName>
</protein>
<evidence type="ECO:0000256" key="1">
    <source>
        <dbReference type="ARBA" id="ARBA00022679"/>
    </source>
</evidence>
<reference evidence="4" key="1">
    <citation type="submission" date="2021-02" db="EMBL/GenBank/DDBJ databases">
        <authorList>
            <person name="Nowell W R."/>
        </authorList>
    </citation>
    <scope>NUCLEOTIDE SEQUENCE</scope>
</reference>
<gene>
    <name evidence="4" type="ORF">SMN809_LOCUS54450</name>
</gene>
<feature type="compositionally biased region" description="Low complexity" evidence="3">
    <location>
        <begin position="237"/>
        <end position="251"/>
    </location>
</feature>
<dbReference type="EMBL" id="CAJOBI010189905">
    <property type="protein sequence ID" value="CAF4957821.1"/>
    <property type="molecule type" value="Genomic_DNA"/>
</dbReference>
<keyword evidence="2" id="KW-0833">Ubl conjugation pathway</keyword>
<feature type="region of interest" description="Disordered" evidence="3">
    <location>
        <begin position="224"/>
        <end position="251"/>
    </location>
</feature>
<evidence type="ECO:0000313" key="4">
    <source>
        <dbReference type="EMBL" id="CAF4957821.1"/>
    </source>
</evidence>
<dbReference type="InterPro" id="IPR016135">
    <property type="entry name" value="UBQ-conjugating_enzyme/RWD"/>
</dbReference>
<sequence>VLVSIQSLIFVPEPYFNEPGYERTRGTATGTAQSLEYDANIRQATVRWAMLEQLRNPPACFADIVRRHFFLKRNEIIDQCDSWIRELQDISTTEKRISSSISQHVASLIRHTSDLKKELVSLILPDDFEIPSELTARLLNGSSNNNITDQATASSSSISSSTTASTITTVAIPSLSDTNKKSEQLGNSSTDEHAVQIKIVPNLQYQLSSSSVAATAASSTTVIDTETQQSSNSSTDNYEQQQSQSSSTNTNTYNVTITHSNSLISDWTTTGTQNVPLVDDGLIYDDLLDDEDDLDDDLDIEDMLEYEGEIPETYPEDFY</sequence>
<dbReference type="GO" id="GO:0016740">
    <property type="term" value="F:transferase activity"/>
    <property type="evidence" value="ECO:0007669"/>
    <property type="project" value="UniProtKB-KW"/>
</dbReference>
<dbReference type="GO" id="GO:0043066">
    <property type="term" value="P:negative regulation of apoptotic process"/>
    <property type="evidence" value="ECO:0007669"/>
    <property type="project" value="TreeGrafter"/>
</dbReference>
<evidence type="ECO:0000313" key="5">
    <source>
        <dbReference type="Proteomes" id="UP000676336"/>
    </source>
</evidence>
<dbReference type="AlphaFoldDB" id="A0A8S3CVG7"/>
<accession>A0A8S3CVG7</accession>
<feature type="compositionally biased region" description="Polar residues" evidence="3">
    <location>
        <begin position="224"/>
        <end position="236"/>
    </location>
</feature>
<dbReference type="GO" id="GO:0005634">
    <property type="term" value="C:nucleus"/>
    <property type="evidence" value="ECO:0007669"/>
    <property type="project" value="TreeGrafter"/>
</dbReference>
<dbReference type="Proteomes" id="UP000676336">
    <property type="component" value="Unassembled WGS sequence"/>
</dbReference>
<dbReference type="GO" id="GO:0004869">
    <property type="term" value="F:cysteine-type endopeptidase inhibitor activity"/>
    <property type="evidence" value="ECO:0007669"/>
    <property type="project" value="TreeGrafter"/>
</dbReference>
<evidence type="ECO:0000256" key="2">
    <source>
        <dbReference type="ARBA" id="ARBA00022786"/>
    </source>
</evidence>
<proteinExistence type="predicted"/>